<name>A0AA90R296_9BACI</name>
<dbReference type="SUPFAM" id="SSF56601">
    <property type="entry name" value="beta-lactamase/transpeptidase-like"/>
    <property type="match status" value="1"/>
</dbReference>
<dbReference type="AlphaFoldDB" id="A0AA90R296"/>
<dbReference type="Pfam" id="PF00144">
    <property type="entry name" value="Beta-lactamase"/>
    <property type="match status" value="1"/>
</dbReference>
<dbReference type="Proteomes" id="UP001178888">
    <property type="component" value="Unassembled WGS sequence"/>
</dbReference>
<dbReference type="InterPro" id="IPR001466">
    <property type="entry name" value="Beta-lactam-related"/>
</dbReference>
<dbReference type="InterPro" id="IPR012338">
    <property type="entry name" value="Beta-lactam/transpept-like"/>
</dbReference>
<dbReference type="GO" id="GO:0016787">
    <property type="term" value="F:hydrolase activity"/>
    <property type="evidence" value="ECO:0007669"/>
    <property type="project" value="UniProtKB-KW"/>
</dbReference>
<evidence type="ECO:0000259" key="1">
    <source>
        <dbReference type="Pfam" id="PF00144"/>
    </source>
</evidence>
<organism evidence="2 3">
    <name type="scientific">Bacillus salipaludis</name>
    <dbReference type="NCBI Taxonomy" id="2547811"/>
    <lineage>
        <taxon>Bacteria</taxon>
        <taxon>Bacillati</taxon>
        <taxon>Bacillota</taxon>
        <taxon>Bacilli</taxon>
        <taxon>Bacillales</taxon>
        <taxon>Bacillaceae</taxon>
        <taxon>Bacillus</taxon>
    </lineage>
</organism>
<dbReference type="RefSeq" id="WP_308913735.1">
    <property type="nucleotide sequence ID" value="NZ_JAVGVR010000001.1"/>
</dbReference>
<dbReference type="InterPro" id="IPR050491">
    <property type="entry name" value="AmpC-like"/>
</dbReference>
<evidence type="ECO:0000313" key="3">
    <source>
        <dbReference type="Proteomes" id="UP001178888"/>
    </source>
</evidence>
<dbReference type="EC" id="3.1.1.103" evidence="2"/>
<keyword evidence="3" id="KW-1185">Reference proteome</keyword>
<dbReference type="PANTHER" id="PTHR46825">
    <property type="entry name" value="D-ALANYL-D-ALANINE-CARBOXYPEPTIDASE/ENDOPEPTIDASE AMPH"/>
    <property type="match status" value="1"/>
</dbReference>
<evidence type="ECO:0000313" key="2">
    <source>
        <dbReference type="EMBL" id="MDQ6598838.1"/>
    </source>
</evidence>
<reference evidence="2" key="1">
    <citation type="submission" date="2023-08" db="EMBL/GenBank/DDBJ databases">
        <title>Nitrogen cycling bacteria in agricultural field soils.</title>
        <authorList>
            <person name="Jang J."/>
        </authorList>
    </citation>
    <scope>NUCLEOTIDE SEQUENCE</scope>
    <source>
        <strain evidence="2">PS3-36</strain>
    </source>
</reference>
<accession>A0AA90R296</accession>
<dbReference type="EMBL" id="JAVGVR010000001">
    <property type="protein sequence ID" value="MDQ6598838.1"/>
    <property type="molecule type" value="Genomic_DNA"/>
</dbReference>
<keyword evidence="2" id="KW-0378">Hydrolase</keyword>
<protein>
    <submittedName>
        <fullName evidence="2">Serine hydrolase domain-containing protein</fullName>
        <ecNumber evidence="2">3.1.1.103</ecNumber>
    </submittedName>
</protein>
<gene>
    <name evidence="2" type="ORF">RCG21_21170</name>
</gene>
<dbReference type="PANTHER" id="PTHR46825:SF9">
    <property type="entry name" value="BETA-LACTAMASE-RELATED DOMAIN-CONTAINING PROTEIN"/>
    <property type="match status" value="1"/>
</dbReference>
<proteinExistence type="predicted"/>
<comment type="caution">
    <text evidence="2">The sequence shown here is derived from an EMBL/GenBank/DDBJ whole genome shotgun (WGS) entry which is preliminary data.</text>
</comment>
<dbReference type="Gene3D" id="3.40.710.10">
    <property type="entry name" value="DD-peptidase/beta-lactamase superfamily"/>
    <property type="match status" value="1"/>
</dbReference>
<sequence>MKYNWNQLEAYINEKMKQEHIAGAAVGMMKNDSIIFQKGFGYRDLEAQLPVTPETNFGIASVTKSFTAMAILEMEAKGLLSVDDPVQKFLPEFNLKQVKDMESISIHHLLSHTTGLPPIERKEYLTEFSKHLSYLAELEINMLGKPGEFFSYCNDMFLLLGAIIEKISGKPYHQYMTETYLQTFQMNRSTYYLEELFQMENVSIPYDYNQKAGRLEKVAWPTLGNYEVGGGIRSNVVDLLKYGHVYLNNSYTNKMWNPIHKIGRNSFYGYALNVTPNYAEQYTLVQHGGGQPGVSSNFGFIPEENLFVVVLTNVGGVSAGNLWLAAVHTALGLPLEEKISEEPEYEMTLDEMRKFQGIYSSLEGDRLKIQIEGIQAFAVVEEQKYHLRASAPDTLVMIQNEKLLRFFFNELKQPWAVMYGLRMLVRENEF</sequence>
<feature type="domain" description="Beta-lactamase-related" evidence="1">
    <location>
        <begin position="9"/>
        <end position="316"/>
    </location>
</feature>